<dbReference type="InterPro" id="IPR028730">
    <property type="entry name" value="ZFYVE26"/>
</dbReference>
<sequence length="1545" mass="165915">PAAEIVDREVSLLRCAQAVACIVRALNVDVAASAASATAVSEADYDAESNPIDAMAALVSLAGQLASGVSDLLLRSELLRRLIQLLFLRRRQLRAFNRLARESSVDSGVGGAGSVAGVGGAGVDHGNELVASDNFVRLHLVEMRHLVAALRQQLAAVKTGHLSEFSPDDLAELRSLVTGLESRLADLQWRQELIASLPEQPAFAAVELPAAAFAGEDSRPRKVSASASSKSAPVGSATQSGSEDSQQLGTAAQTPPHNLHQHQKFRRRLVHYLDCPGPSLLGLCLIRGNLQGASQTVKIYNLQHSRLCAELHWQELFRSRLLQLRTLSVGAAAAAALSTSASGVISGSAQSTSSSVLSSGGFGLASLSAIRATAGPLVRLGPTKLAEELLSQMPDRFVGSLVAIATAPARPHHHHMGHHYHAAMEGIIKRIFGGHDGSGLPSDFAHLLDLACVGAVSLPAVRDLLLMAKDRMPKSPDVLTLRSASLPEGASSAAASDPAASAEPTGVATASSSTAAPSSAGPLPPAALLADLDQLVEFFWQRANPSHPGHKLWWRCLVSPDSAAARSGLPFYLQLAGQFLLPPSKPLNLEEALLEIGACGARFRVAMATTTAAAKTTDTSFGSVSSGSAASPTVSFRGGSDGGGLGGRRSASVAAFSPTHWSLSNEPTGAANPGQLFQALCRSAAKNSTPASNVFQFSGFSKCNLQFYNFLEALWEHVSALADFLAKIYSSRLDQKYLLSSNAAAHPFEILAESPSSALGKLIFELHVSPTKLEDLAARLGLNLSHIIIKNSMPKISIEPRARPEPDSTLFSLTEQKATEILCRVVNDCESWTGQPRDPHQAVVSLAKELNRLFKLLASSGGSASSKPHWLNRHQLAEVAASKAFLEWRSSLGELKFVDLTFLKSANDKFAFFLNLRNLIAVHFAVEISHLWTDPVLAACPLLACKSHSREFTYWIGSIGPISLTDIDDFVLGIGKTRHTDLKFLSGFHPELCEFVLAEQPDPLAVFGLVQFQRVSPPFKTYSAHSIKEDLSKSCHQFFTAFVSSSSEAVSAAFNDSGTSVVLPHWLAYYAPMLQQQRSAAAGGVNDGNSANADNRLWDPASVLASLKRLCSGPQLAQTWAHLGGSSDSSISSSAGQQQQIRCRLAEPETSEFGVCIDYPSANAVGKLVTPADSGSTVDDSKRPYSITMATLDYLRDSSPLLATLLGQHVLRYFGPLAQSPLAGPVESLLKLCSRSPTEAWTGHMYKRMLHHPGSEPHLAMVARTVERMSETDDCQQALLVLRSCQRQTRDSLPTGRFTDYLASRYLSSEASLRDSASSMACLNSVACPKLAARLALACLTRFSASQGVGLLSRCLSRLTALATTTEDDDALVQRLTQRLKTLRVLGDIVQAAGELADGDVEQRRQKPPWRSWPELEADDTGKVLDFLLLRARRFRLALRWAACYRPDASTRERILSAKLQAILTSRGLEGHSEFYAELCSIVDREGHQFALQLCRSIIDNPTMDQPKPLAVLLCSYFTLERLSDQLFSDEVDEILASLLGARIL</sequence>
<evidence type="ECO:0000259" key="2">
    <source>
        <dbReference type="Pfam" id="PF04784"/>
    </source>
</evidence>
<dbReference type="WBParaSite" id="maker-uti_cns_0010534-snap-gene-0.3-mRNA-1">
    <property type="protein sequence ID" value="maker-uti_cns_0010534-snap-gene-0.3-mRNA-1"/>
    <property type="gene ID" value="maker-uti_cns_0010534-snap-gene-0.3"/>
</dbReference>
<evidence type="ECO:0000313" key="3">
    <source>
        <dbReference type="Proteomes" id="UP000095280"/>
    </source>
</evidence>
<feature type="compositionally biased region" description="Polar residues" evidence="1">
    <location>
        <begin position="238"/>
        <end position="256"/>
    </location>
</feature>
<dbReference type="GO" id="GO:0000724">
    <property type="term" value="P:double-strand break repair via homologous recombination"/>
    <property type="evidence" value="ECO:0007669"/>
    <property type="project" value="InterPro"/>
</dbReference>
<feature type="region of interest" description="Disordered" evidence="1">
    <location>
        <begin position="490"/>
        <end position="519"/>
    </location>
</feature>
<organism evidence="3 4">
    <name type="scientific">Macrostomum lignano</name>
    <dbReference type="NCBI Taxonomy" id="282301"/>
    <lineage>
        <taxon>Eukaryota</taxon>
        <taxon>Metazoa</taxon>
        <taxon>Spiralia</taxon>
        <taxon>Lophotrochozoa</taxon>
        <taxon>Platyhelminthes</taxon>
        <taxon>Rhabditophora</taxon>
        <taxon>Macrostomorpha</taxon>
        <taxon>Macrostomida</taxon>
        <taxon>Macrostomidae</taxon>
        <taxon>Macrostomum</taxon>
    </lineage>
</organism>
<dbReference type="InterPro" id="IPR006869">
    <property type="entry name" value="DUF547"/>
</dbReference>
<evidence type="ECO:0000313" key="4">
    <source>
        <dbReference type="WBParaSite" id="maker-uti_cns_0010534-snap-gene-0.3-mRNA-1"/>
    </source>
</evidence>
<feature type="compositionally biased region" description="Low complexity" evidence="1">
    <location>
        <begin position="223"/>
        <end position="237"/>
    </location>
</feature>
<protein>
    <submittedName>
        <fullName evidence="4">DUF547 domain-containing protein</fullName>
    </submittedName>
</protein>
<feature type="compositionally biased region" description="Low complexity" evidence="1">
    <location>
        <begin position="625"/>
        <end position="638"/>
    </location>
</feature>
<feature type="domain" description="DUF547" evidence="2">
    <location>
        <begin position="906"/>
        <end position="1038"/>
    </location>
</feature>
<dbReference type="GO" id="GO:0005765">
    <property type="term" value="C:lysosomal membrane"/>
    <property type="evidence" value="ECO:0007669"/>
    <property type="project" value="TreeGrafter"/>
</dbReference>
<dbReference type="GO" id="GO:0000281">
    <property type="term" value="P:mitotic cytokinesis"/>
    <property type="evidence" value="ECO:0007669"/>
    <property type="project" value="InterPro"/>
</dbReference>
<dbReference type="Proteomes" id="UP000095280">
    <property type="component" value="Unplaced"/>
</dbReference>
<keyword evidence="3" id="KW-1185">Reference proteome</keyword>
<proteinExistence type="predicted"/>
<dbReference type="PANTHER" id="PTHR46591">
    <property type="entry name" value="ZINC FINGER FYVE DOMAIN-CONTAINING PROTEIN 26"/>
    <property type="match status" value="1"/>
</dbReference>
<feature type="region of interest" description="Disordered" evidence="1">
    <location>
        <begin position="625"/>
        <end position="650"/>
    </location>
</feature>
<dbReference type="GO" id="GO:0032266">
    <property type="term" value="F:phosphatidylinositol-3-phosphate binding"/>
    <property type="evidence" value="ECO:0007669"/>
    <property type="project" value="InterPro"/>
</dbReference>
<evidence type="ECO:0000256" key="1">
    <source>
        <dbReference type="SAM" id="MobiDB-lite"/>
    </source>
</evidence>
<name>A0A1I8I822_9PLAT</name>
<accession>A0A1I8I822</accession>
<reference evidence="4" key="1">
    <citation type="submission" date="2016-11" db="UniProtKB">
        <authorList>
            <consortium name="WormBaseParasite"/>
        </authorList>
    </citation>
    <scope>IDENTIFICATION</scope>
</reference>
<dbReference type="PANTHER" id="PTHR46591:SF1">
    <property type="entry name" value="ZINC FINGER FYVE DOMAIN-CONTAINING PROTEIN 26"/>
    <property type="match status" value="1"/>
</dbReference>
<dbReference type="Pfam" id="PF04784">
    <property type="entry name" value="DUF547"/>
    <property type="match status" value="1"/>
</dbReference>
<dbReference type="GO" id="GO:0005813">
    <property type="term" value="C:centrosome"/>
    <property type="evidence" value="ECO:0007669"/>
    <property type="project" value="TreeGrafter"/>
</dbReference>
<dbReference type="GO" id="GO:0030496">
    <property type="term" value="C:midbody"/>
    <property type="evidence" value="ECO:0007669"/>
    <property type="project" value="TreeGrafter"/>
</dbReference>
<feature type="region of interest" description="Disordered" evidence="1">
    <location>
        <begin position="217"/>
        <end position="260"/>
    </location>
</feature>
<dbReference type="GO" id="GO:0032465">
    <property type="term" value="P:regulation of cytokinesis"/>
    <property type="evidence" value="ECO:0007669"/>
    <property type="project" value="TreeGrafter"/>
</dbReference>